<comment type="caution">
    <text evidence="2">The sequence shown here is derived from an EMBL/GenBank/DDBJ whole genome shotgun (WGS) entry which is preliminary data.</text>
</comment>
<dbReference type="EMBL" id="NKHU02000229">
    <property type="protein sequence ID" value="RHZ47176.1"/>
    <property type="molecule type" value="Genomic_DNA"/>
</dbReference>
<dbReference type="Proteomes" id="UP000215305">
    <property type="component" value="Unassembled WGS sequence"/>
</dbReference>
<dbReference type="PANTHER" id="PTHR39615">
    <property type="entry name" value="YALI0E17897P"/>
    <property type="match status" value="1"/>
</dbReference>
<organism evidence="2 3">
    <name type="scientific">Aspergillus thermomutatus</name>
    <name type="common">Neosartorya pseudofischeri</name>
    <dbReference type="NCBI Taxonomy" id="41047"/>
    <lineage>
        <taxon>Eukaryota</taxon>
        <taxon>Fungi</taxon>
        <taxon>Dikarya</taxon>
        <taxon>Ascomycota</taxon>
        <taxon>Pezizomycotina</taxon>
        <taxon>Eurotiomycetes</taxon>
        <taxon>Eurotiomycetidae</taxon>
        <taxon>Eurotiales</taxon>
        <taxon>Aspergillaceae</taxon>
        <taxon>Aspergillus</taxon>
        <taxon>Aspergillus subgen. Fumigati</taxon>
    </lineage>
</organism>
<gene>
    <name evidence="2" type="ORF">CDV56_104707</name>
</gene>
<reference evidence="2" key="1">
    <citation type="submission" date="2018-08" db="EMBL/GenBank/DDBJ databases">
        <title>Draft genome sequence of azole-resistant Aspergillus thermomutatus (Neosartorya pseudofischeri) strain HMR AF 39, isolated from a human nasal aspirate.</title>
        <authorList>
            <person name="Parent-Michaud M."/>
            <person name="Dufresne P.J."/>
            <person name="Fournier E."/>
            <person name="Martineau C."/>
            <person name="Moreira S."/>
            <person name="Perkins V."/>
            <person name="De Repentigny L."/>
            <person name="Dufresne S.F."/>
        </authorList>
    </citation>
    <scope>NUCLEOTIDE SEQUENCE [LARGE SCALE GENOMIC DNA]</scope>
    <source>
        <strain evidence="2">HMR AF 39</strain>
    </source>
</reference>
<evidence type="ECO:0000256" key="1">
    <source>
        <dbReference type="SAM" id="MobiDB-lite"/>
    </source>
</evidence>
<dbReference type="RefSeq" id="XP_026611459.1">
    <property type="nucleotide sequence ID" value="XM_026758326.1"/>
</dbReference>
<dbReference type="AlphaFoldDB" id="A0A397GCM9"/>
<accession>A0A397GCM9</accession>
<dbReference type="OrthoDB" id="5408025at2759"/>
<evidence type="ECO:0000313" key="2">
    <source>
        <dbReference type="EMBL" id="RHZ47176.1"/>
    </source>
</evidence>
<evidence type="ECO:0000313" key="3">
    <source>
        <dbReference type="Proteomes" id="UP000215305"/>
    </source>
</evidence>
<dbReference type="PANTHER" id="PTHR39615:SF1">
    <property type="entry name" value="YALI0E17897P"/>
    <property type="match status" value="1"/>
</dbReference>
<dbReference type="Pfam" id="PF14618">
    <property type="entry name" value="DUF4452"/>
    <property type="match status" value="1"/>
</dbReference>
<feature type="region of interest" description="Disordered" evidence="1">
    <location>
        <begin position="58"/>
        <end position="89"/>
    </location>
</feature>
<feature type="region of interest" description="Disordered" evidence="1">
    <location>
        <begin position="133"/>
        <end position="158"/>
    </location>
</feature>
<feature type="compositionally biased region" description="Low complexity" evidence="1">
    <location>
        <begin position="59"/>
        <end position="77"/>
    </location>
</feature>
<dbReference type="InterPro" id="IPR027915">
    <property type="entry name" value="DUF4452"/>
</dbReference>
<dbReference type="GeneID" id="38126681"/>
<dbReference type="VEuPathDB" id="FungiDB:CDV56_104707"/>
<keyword evidence="3" id="KW-1185">Reference proteome</keyword>
<feature type="compositionally biased region" description="Polar residues" evidence="1">
    <location>
        <begin position="78"/>
        <end position="89"/>
    </location>
</feature>
<proteinExistence type="predicted"/>
<protein>
    <submittedName>
        <fullName evidence="2">Uncharacterized protein</fullName>
    </submittedName>
</protein>
<name>A0A397GCM9_ASPTH</name>
<sequence>MASQNAQRQFRGVKSMRELAEAPAVTAFRARFEAGRSFDLDDDLEFCPGLLTEDDLHSIHSASSDRSSLSSGSPDSSPLQHQIQPVQQVTPSISLSPASTNSFVHSGVTSNLNMSFQQPSAVRTRKVIPIVNPNTGMTLTSPPTSISPGAMQNAQRRW</sequence>